<feature type="compositionally biased region" description="Acidic residues" evidence="6">
    <location>
        <begin position="1404"/>
        <end position="1417"/>
    </location>
</feature>
<dbReference type="GO" id="GO:0006281">
    <property type="term" value="P:DNA repair"/>
    <property type="evidence" value="ECO:0007669"/>
    <property type="project" value="TreeGrafter"/>
</dbReference>
<evidence type="ECO:0000256" key="6">
    <source>
        <dbReference type="SAM" id="MobiDB-lite"/>
    </source>
</evidence>
<feature type="compositionally biased region" description="Basic residues" evidence="6">
    <location>
        <begin position="1424"/>
        <end position="1444"/>
    </location>
</feature>
<evidence type="ECO:0000256" key="1">
    <source>
        <dbReference type="ARBA" id="ARBA00022603"/>
    </source>
</evidence>
<dbReference type="Gene3D" id="3.40.50.10810">
    <property type="entry name" value="Tandem AAA-ATPase domain"/>
    <property type="match status" value="1"/>
</dbReference>
<dbReference type="InterPro" id="IPR014001">
    <property type="entry name" value="Helicase_ATP-bd"/>
</dbReference>
<dbReference type="Pfam" id="PF00176">
    <property type="entry name" value="SNF2-rel_dom"/>
    <property type="match status" value="1"/>
</dbReference>
<dbReference type="InterPro" id="IPR038718">
    <property type="entry name" value="SNF2-like_sf"/>
</dbReference>
<dbReference type="Proteomes" id="UP000177622">
    <property type="component" value="Unassembled WGS sequence"/>
</dbReference>
<gene>
    <name evidence="8" type="ORF">PENARI_c009G09218</name>
</gene>
<dbReference type="InterPro" id="IPR029063">
    <property type="entry name" value="SAM-dependent_MTases_sf"/>
</dbReference>
<evidence type="ECO:0000256" key="4">
    <source>
        <dbReference type="ARBA" id="ARBA00022801"/>
    </source>
</evidence>
<dbReference type="Gene3D" id="3.40.50.300">
    <property type="entry name" value="P-loop containing nucleotide triphosphate hydrolases"/>
    <property type="match status" value="1"/>
</dbReference>
<dbReference type="EMBL" id="LXJU01000009">
    <property type="protein sequence ID" value="OGE52817.1"/>
    <property type="molecule type" value="Genomic_DNA"/>
</dbReference>
<keyword evidence="1" id="KW-0489">Methyltransferase</keyword>
<reference evidence="8 9" key="1">
    <citation type="journal article" date="2016" name="Sci. Rep.">
        <title>Penicillium arizonense, a new, genome sequenced fungal species, reveals a high chemical diversity in secreted metabolites.</title>
        <authorList>
            <person name="Grijseels S."/>
            <person name="Nielsen J.C."/>
            <person name="Randelovic M."/>
            <person name="Nielsen J."/>
            <person name="Nielsen K.F."/>
            <person name="Workman M."/>
            <person name="Frisvad J.C."/>
        </authorList>
    </citation>
    <scope>NUCLEOTIDE SEQUENCE [LARGE SCALE GENOMIC DNA]</scope>
    <source>
        <strain evidence="8 9">CBS 141311</strain>
    </source>
</reference>
<evidence type="ECO:0000313" key="8">
    <source>
        <dbReference type="EMBL" id="OGE52817.1"/>
    </source>
</evidence>
<protein>
    <recommendedName>
        <fullName evidence="7">Helicase ATP-binding domain-containing protein</fullName>
    </recommendedName>
</protein>
<sequence>MSDLNTTSPLPLIPVIISQEGTNQQQSVADLAKDDQDPEVEEIPELRRGYLVLETRYLANDLSPLHRLEDIFADMAAKALQMGLSDVICRLGKRPLRVATMCSGTEAPLLALDMISTGLGMDQQLRISHAFSCEIVPLKQSYIERNFRPPLLFRDITELGGDTARTAYGSPELIPGNLDILVAGTACVDFSPLNNRKKTLLQGGESGATFNGLLRYAEKYRPRLIIQENVRTAPWEQMKGIWEGLDYMSVDLHVDTKHYYIPQTRERGYLVVIDKRRLEAAGLLGDLKNQVDIKTIDQHVRGLVDSFKRRASAPVGMFLLSDDDRRLESIEKKACLEFRSDISWENYQARHQRHRDELELGNERPITRSQPGVNMLRAPDFFWHRFMKTQPERVWETVDMNFLKKIVRGYDMNFKERWIDLSQGVDRGHDSLAGSGIAGCLTPKGIPFVTTRGGPVSGTEALSLQGLPLDRMLLTRETQAELMDMAGNAMTSTVVCAVMLAGLIAAHKILDTNEGSTEPDSTEDNPLLISKEYSLVRSSLDVASTRPVNHRDLKALSANTVMCCSCERQTGVKNSIFTCSLCGHSACISCYGNPTHSYLREFRSRIEPSEFIANIKGLVPMKLMLSGLSEKNFEAFKPFYPDNTLSAFWDDFMHTVKSLCTDALQFFEVKRGKSWRVIYQGPYSSLYLEIGPDSIQWLLYAKPPKSASTRSTIREVLAKPIARMKPNDGSFVEGNWEVCSPASTAFTVKITGTEQQVKSFQAECGLKGANFINSQVWTHLYVDALDADLAILDYNIRGFYEALPHCGTSLGAMYRRKSTDNQPTIYLFLDTQKLTLPKDDACVFAVDHSRLPGYEQRMSIAELSPTWRALNASKGPSKVNAYCRRWLKVPRVKLNICSEQITHDALPRGTQISITNQKCHNACIPLASLSAPKMILNLPDAKLGWQAWDPVVSMRELKGLAWLFPKIAGWSDFEEWNKIVYSESPEHANEVIDNCNVCNPPPPNIIWGRDNKDRITPYENPQDAATYERAVKSRPSPFLVLRRINERGDGELCFTLNVQALMHQAHGKLVGFESRENITSHWRLLPHAYDMQKSELARQETDRKFTLLNNSNDTPSSQPPNFMYHLRTEQLQSLSWMISQEIDDIAPFMEEEVEESILPLMPWRAEVKATIPKIVRGGVLADEVGYGKTAIVLGLIDAQYERDCNRIPDESNGLIPTKATLIIVPNNVFKQWYSETKKFLGEKYKVLALESITKTTIQDVQDADIVLLSWSILANDSYYTRLQRFTGTPQAPARSGGGTGRNFDSWFHNARASLRELVGTLKSHGPEALLQEIGARRRRVQETQANCTFVPSRRLRGQAFAAAQGKAGNDKSDTAVTSTAATTQTVETEESLNPAEHLNPGDSGYEDSDLSEAEDNDCGTNASQRKRRHNKQKMRAPGGKRQKHQSTEPAKVSDVKRKAKLKVVLDDATAFGISNAEQGWRTVAAAFIHAFNFNRLIIDEYTYAGEERQVSLLSVQARSKWILSGTPALDEFADIKSIARYLGLDLGIDDDGDSDRISQNKRLRMIRKNQTAAEAFQMYQAPRSNAWYGNREEHAQRFLHRFARQNIAQIDHIPLETNIVLVCQSPEEKAAYDILYDAVKENRKRIDGPLNSLLAKSQTLPEALIMSCTTTHIGKPPWGVEKCRKVLATNQAKSTVHWTKLDNLCRQAILVGYRDDDNPFDWQVLTEIISKSKIGHPVVNSRVIELLFNCHQSYQEWIVLMEHQNIVTKVNERFEKALNATVVKGTSGKPAEAEATDDGKSQEPSRNKVKTSTEPSDETRKQASLAMTKALTTDIMTSLKSAIEVDREIRFYGALLTIHASTIPACNGCAEDEHDIADVSILRTCGHVLCKACTLASQEDKQCVCHECDGKVTAVSKVIVGLSVKEEDRTSESSKLNKLVDIVRGVPQDELVLIFVQIGHLMPVASEALKSANIEHRMVTSTNLKVITEFIEGPKMKKGKQQPPRAKALILNLGSAMAAGLNLQCANHVVFLSPLFVASQPEYAAGMTQAIGRAQRYGQKRTVQVYHLLVKGTVEVNIFARRNASHGNGTLVERRGAACLVAEEAVREDDVRCAGKRVEDENGEVV</sequence>
<dbReference type="GO" id="GO:0032259">
    <property type="term" value="P:methylation"/>
    <property type="evidence" value="ECO:0007669"/>
    <property type="project" value="UniProtKB-KW"/>
</dbReference>
<dbReference type="OrthoDB" id="423221at2759"/>
<dbReference type="SMART" id="SM00487">
    <property type="entry name" value="DEXDc"/>
    <property type="match status" value="1"/>
</dbReference>
<keyword evidence="2" id="KW-0808">Transferase</keyword>
<feature type="region of interest" description="Disordered" evidence="6">
    <location>
        <begin position="1785"/>
        <end position="1822"/>
    </location>
</feature>
<keyword evidence="4" id="KW-0378">Hydrolase</keyword>
<feature type="compositionally biased region" description="Basic and acidic residues" evidence="6">
    <location>
        <begin position="1797"/>
        <end position="1806"/>
    </location>
</feature>
<dbReference type="GO" id="GO:0008168">
    <property type="term" value="F:methyltransferase activity"/>
    <property type="evidence" value="ECO:0007669"/>
    <property type="project" value="UniProtKB-KW"/>
</dbReference>
<dbReference type="InterPro" id="IPR001525">
    <property type="entry name" value="C5_MeTfrase"/>
</dbReference>
<feature type="region of interest" description="Disordered" evidence="6">
    <location>
        <begin position="1360"/>
        <end position="1453"/>
    </location>
</feature>
<keyword evidence="9" id="KW-1185">Reference proteome</keyword>
<dbReference type="RefSeq" id="XP_022488257.1">
    <property type="nucleotide sequence ID" value="XM_022631979.1"/>
</dbReference>
<proteinExistence type="predicted"/>
<name>A0A1F5LI74_PENAI</name>
<dbReference type="Gene3D" id="3.40.50.150">
    <property type="entry name" value="Vaccinia Virus protein VP39"/>
    <property type="match status" value="1"/>
</dbReference>
<evidence type="ECO:0000256" key="3">
    <source>
        <dbReference type="ARBA" id="ARBA00022741"/>
    </source>
</evidence>
<feature type="compositionally biased region" description="Low complexity" evidence="6">
    <location>
        <begin position="1374"/>
        <end position="1386"/>
    </location>
</feature>
<organism evidence="8 9">
    <name type="scientific">Penicillium arizonense</name>
    <dbReference type="NCBI Taxonomy" id="1835702"/>
    <lineage>
        <taxon>Eukaryota</taxon>
        <taxon>Fungi</taxon>
        <taxon>Dikarya</taxon>
        <taxon>Ascomycota</taxon>
        <taxon>Pezizomycotina</taxon>
        <taxon>Eurotiomycetes</taxon>
        <taxon>Eurotiomycetidae</taxon>
        <taxon>Eurotiales</taxon>
        <taxon>Aspergillaceae</taxon>
        <taxon>Penicillium</taxon>
    </lineage>
</organism>
<evidence type="ECO:0000313" key="9">
    <source>
        <dbReference type="Proteomes" id="UP000177622"/>
    </source>
</evidence>
<dbReference type="SUPFAM" id="SSF53335">
    <property type="entry name" value="S-adenosyl-L-methionine-dependent methyltransferases"/>
    <property type="match status" value="1"/>
</dbReference>
<dbReference type="GO" id="GO:0005524">
    <property type="term" value="F:ATP binding"/>
    <property type="evidence" value="ECO:0007669"/>
    <property type="project" value="UniProtKB-KW"/>
</dbReference>
<dbReference type="PANTHER" id="PTHR45626">
    <property type="entry name" value="TRANSCRIPTION TERMINATION FACTOR 2-RELATED"/>
    <property type="match status" value="1"/>
</dbReference>
<evidence type="ECO:0000259" key="7">
    <source>
        <dbReference type="SMART" id="SM00487"/>
    </source>
</evidence>
<keyword evidence="5" id="KW-0067">ATP-binding</keyword>
<feature type="domain" description="Helicase ATP-binding" evidence="7">
    <location>
        <begin position="1122"/>
        <end position="1560"/>
    </location>
</feature>
<accession>A0A1F5LI74</accession>
<dbReference type="SUPFAM" id="SSF52540">
    <property type="entry name" value="P-loop containing nucleoside triphosphate hydrolases"/>
    <property type="match status" value="2"/>
</dbReference>
<dbReference type="InterPro" id="IPR049730">
    <property type="entry name" value="SNF2/RAD54-like_C"/>
</dbReference>
<dbReference type="PANTHER" id="PTHR45626:SF26">
    <property type="entry name" value="FAMILY HELICASE, PUTATIVE (AFU_ORTHOLOGUE AFUA_2G09120)-RELATED"/>
    <property type="match status" value="1"/>
</dbReference>
<dbReference type="GO" id="GO:0016787">
    <property type="term" value="F:hydrolase activity"/>
    <property type="evidence" value="ECO:0007669"/>
    <property type="project" value="UniProtKB-KW"/>
</dbReference>
<dbReference type="GO" id="GO:0005634">
    <property type="term" value="C:nucleus"/>
    <property type="evidence" value="ECO:0007669"/>
    <property type="project" value="TreeGrafter"/>
</dbReference>
<dbReference type="InterPro" id="IPR027417">
    <property type="entry name" value="P-loop_NTPase"/>
</dbReference>
<dbReference type="CDD" id="cd18793">
    <property type="entry name" value="SF2_C_SNF"/>
    <property type="match status" value="1"/>
</dbReference>
<evidence type="ECO:0000256" key="2">
    <source>
        <dbReference type="ARBA" id="ARBA00022679"/>
    </source>
</evidence>
<dbReference type="InterPro" id="IPR000330">
    <property type="entry name" value="SNF2_N"/>
</dbReference>
<dbReference type="STRING" id="1835702.A0A1F5LI74"/>
<evidence type="ECO:0000256" key="5">
    <source>
        <dbReference type="ARBA" id="ARBA00022840"/>
    </source>
</evidence>
<dbReference type="Pfam" id="PF00145">
    <property type="entry name" value="DNA_methylase"/>
    <property type="match status" value="1"/>
</dbReference>
<keyword evidence="3" id="KW-0547">Nucleotide-binding</keyword>
<dbReference type="InterPro" id="IPR050628">
    <property type="entry name" value="SNF2_RAD54_helicase_TF"/>
</dbReference>
<comment type="caution">
    <text evidence="8">The sequence shown here is derived from an EMBL/GenBank/DDBJ whole genome shotgun (WGS) entry which is preliminary data.</text>
</comment>
<dbReference type="GO" id="GO:0008094">
    <property type="term" value="F:ATP-dependent activity, acting on DNA"/>
    <property type="evidence" value="ECO:0007669"/>
    <property type="project" value="TreeGrafter"/>
</dbReference>
<dbReference type="GeneID" id="34576713"/>